<evidence type="ECO:0000256" key="4">
    <source>
        <dbReference type="ARBA" id="ARBA00022989"/>
    </source>
</evidence>
<evidence type="ECO:0000256" key="5">
    <source>
        <dbReference type="ARBA" id="ARBA00023136"/>
    </source>
</evidence>
<evidence type="ECO:0000256" key="3">
    <source>
        <dbReference type="ARBA" id="ARBA00022692"/>
    </source>
</evidence>
<evidence type="ECO:0000256" key="1">
    <source>
        <dbReference type="ARBA" id="ARBA00004167"/>
    </source>
</evidence>
<feature type="transmembrane region" description="Helical" evidence="7">
    <location>
        <begin position="91"/>
        <end position="111"/>
    </location>
</feature>
<keyword evidence="3 7" id="KW-0812">Transmembrane</keyword>
<evidence type="ECO:0000256" key="2">
    <source>
        <dbReference type="ARBA" id="ARBA00007363"/>
    </source>
</evidence>
<keyword evidence="4 7" id="KW-1133">Transmembrane helix</keyword>
<dbReference type="AlphaFoldDB" id="A0A0L7KWY3"/>
<feature type="region of interest" description="Disordered" evidence="6">
    <location>
        <begin position="14"/>
        <end position="43"/>
    </location>
</feature>
<dbReference type="GO" id="GO:0016020">
    <property type="term" value="C:membrane"/>
    <property type="evidence" value="ECO:0007669"/>
    <property type="project" value="UniProtKB-SubCell"/>
</dbReference>
<organism evidence="8 9">
    <name type="scientific">Operophtera brumata</name>
    <name type="common">Winter moth</name>
    <name type="synonym">Phalaena brumata</name>
    <dbReference type="NCBI Taxonomy" id="104452"/>
    <lineage>
        <taxon>Eukaryota</taxon>
        <taxon>Metazoa</taxon>
        <taxon>Ecdysozoa</taxon>
        <taxon>Arthropoda</taxon>
        <taxon>Hexapoda</taxon>
        <taxon>Insecta</taxon>
        <taxon>Pterygota</taxon>
        <taxon>Neoptera</taxon>
        <taxon>Endopterygota</taxon>
        <taxon>Lepidoptera</taxon>
        <taxon>Glossata</taxon>
        <taxon>Ditrysia</taxon>
        <taxon>Geometroidea</taxon>
        <taxon>Geometridae</taxon>
        <taxon>Larentiinae</taxon>
        <taxon>Operophtera</taxon>
    </lineage>
</organism>
<dbReference type="InterPro" id="IPR009432">
    <property type="entry name" value="DUF1075"/>
</dbReference>
<evidence type="ECO:0000313" key="9">
    <source>
        <dbReference type="Proteomes" id="UP000037510"/>
    </source>
</evidence>
<sequence length="141" mass="15699">MNRLIVFQRGLNSLKRGMSTGTPPPTPTTVPPTPENDSGKTLSARYRPSDFEKIILVWTKKFKSRAEVPSFVSAEMIERSRSQARIKISNILILLTALASFGAVLAGKAAAKRGDSVHQMNLDWHKHYQDEHREKEAAAAK</sequence>
<evidence type="ECO:0000256" key="7">
    <source>
        <dbReference type="SAM" id="Phobius"/>
    </source>
</evidence>
<keyword evidence="5 7" id="KW-0472">Membrane</keyword>
<dbReference type="Proteomes" id="UP000037510">
    <property type="component" value="Unassembled WGS sequence"/>
</dbReference>
<dbReference type="PANTHER" id="PTHR13674">
    <property type="entry name" value="GROWTH AND TRANSFORMATION-DEPENDENT PROTEIN"/>
    <property type="match status" value="1"/>
</dbReference>
<comment type="similarity">
    <text evidence="2">Belongs to the UPF0389 family.</text>
</comment>
<feature type="compositionally biased region" description="Pro residues" evidence="6">
    <location>
        <begin position="22"/>
        <end position="34"/>
    </location>
</feature>
<comment type="caution">
    <text evidence="8">The sequence shown here is derived from an EMBL/GenBank/DDBJ whole genome shotgun (WGS) entry which is preliminary data.</text>
</comment>
<gene>
    <name evidence="8" type="ORF">OBRU01_17783</name>
</gene>
<evidence type="ECO:0000256" key="6">
    <source>
        <dbReference type="SAM" id="MobiDB-lite"/>
    </source>
</evidence>
<proteinExistence type="inferred from homology"/>
<reference evidence="8 9" key="1">
    <citation type="journal article" date="2015" name="Genome Biol. Evol.">
        <title>The genome of winter moth (Operophtera brumata) provides a genomic perspective on sexual dimorphism and phenology.</title>
        <authorList>
            <person name="Derks M.F."/>
            <person name="Smit S."/>
            <person name="Salis L."/>
            <person name="Schijlen E."/>
            <person name="Bossers A."/>
            <person name="Mateman C."/>
            <person name="Pijl A.S."/>
            <person name="de Ridder D."/>
            <person name="Groenen M.A."/>
            <person name="Visser M.E."/>
            <person name="Megens H.J."/>
        </authorList>
    </citation>
    <scope>NUCLEOTIDE SEQUENCE [LARGE SCALE GENOMIC DNA]</scope>
    <source>
        <strain evidence="8">WM2013NL</strain>
        <tissue evidence="8">Head and thorax</tissue>
    </source>
</reference>
<dbReference type="EMBL" id="JTDY01004796">
    <property type="protein sequence ID" value="KOB67747.1"/>
    <property type="molecule type" value="Genomic_DNA"/>
</dbReference>
<name>A0A0L7KWY3_OPEBR</name>
<protein>
    <submittedName>
        <fullName evidence="8">UPF0389 protein</fullName>
    </submittedName>
</protein>
<dbReference type="STRING" id="104452.A0A0L7KWY3"/>
<evidence type="ECO:0000313" key="8">
    <source>
        <dbReference type="EMBL" id="KOB67747.1"/>
    </source>
</evidence>
<dbReference type="Pfam" id="PF06388">
    <property type="entry name" value="DUF1075"/>
    <property type="match status" value="1"/>
</dbReference>
<comment type="subcellular location">
    <subcellularLocation>
        <location evidence="1">Membrane</location>
        <topology evidence="1">Single-pass membrane protein</topology>
    </subcellularLocation>
</comment>
<keyword evidence="9" id="KW-1185">Reference proteome</keyword>
<dbReference type="PANTHER" id="PTHR13674:SF5">
    <property type="entry name" value="UPF0389 PROTEIN CG9231"/>
    <property type="match status" value="1"/>
</dbReference>
<accession>A0A0L7KWY3</accession>